<evidence type="ECO:0000256" key="2">
    <source>
        <dbReference type="ARBA" id="ARBA00001946"/>
    </source>
</evidence>
<dbReference type="EC" id="6.3.2.3" evidence="10"/>
<protein>
    <recommendedName>
        <fullName evidence="10">Glutathione synthetase</fullName>
        <ecNumber evidence="10">6.3.2.3</ecNumber>
    </recommendedName>
    <alternativeName>
        <fullName evidence="10">GSH synthetase</fullName>
        <shortName evidence="10">GSH-S</shortName>
        <shortName evidence="10">GSHase</shortName>
    </alternativeName>
    <alternativeName>
        <fullName evidence="10">Glutathione synthase</fullName>
    </alternativeName>
</protein>
<dbReference type="Gene3D" id="3.30.470.20">
    <property type="entry name" value="ATP-grasp fold, B domain"/>
    <property type="match status" value="1"/>
</dbReference>
<comment type="catalytic activity">
    <reaction evidence="10">
        <text>gamma-L-glutamyl-L-cysteine + glycine + ATP = glutathione + ADP + phosphate + H(+)</text>
        <dbReference type="Rhea" id="RHEA:13557"/>
        <dbReference type="ChEBI" id="CHEBI:15378"/>
        <dbReference type="ChEBI" id="CHEBI:30616"/>
        <dbReference type="ChEBI" id="CHEBI:43474"/>
        <dbReference type="ChEBI" id="CHEBI:57305"/>
        <dbReference type="ChEBI" id="CHEBI:57925"/>
        <dbReference type="ChEBI" id="CHEBI:58173"/>
        <dbReference type="ChEBI" id="CHEBI:456216"/>
        <dbReference type="EC" id="6.3.2.3"/>
    </reaction>
</comment>
<organism evidence="12 13">
    <name type="scientific">Paramagnetospirillum magnetotacticum MS-1</name>
    <dbReference type="NCBI Taxonomy" id="272627"/>
    <lineage>
        <taxon>Bacteria</taxon>
        <taxon>Pseudomonadati</taxon>
        <taxon>Pseudomonadota</taxon>
        <taxon>Alphaproteobacteria</taxon>
        <taxon>Rhodospirillales</taxon>
        <taxon>Magnetospirillaceae</taxon>
        <taxon>Paramagnetospirillum</taxon>
    </lineage>
</organism>
<dbReference type="SUPFAM" id="SSF56059">
    <property type="entry name" value="Glutathione synthetase ATP-binding domain-like"/>
    <property type="match status" value="1"/>
</dbReference>
<proteinExistence type="inferred from homology"/>
<dbReference type="InterPro" id="IPR004218">
    <property type="entry name" value="GSHS_ATP-bd"/>
</dbReference>
<keyword evidence="7 10" id="KW-0067">ATP-binding</keyword>
<dbReference type="SUPFAM" id="SSF52440">
    <property type="entry name" value="PreATP-grasp domain"/>
    <property type="match status" value="1"/>
</dbReference>
<dbReference type="PROSITE" id="PS50975">
    <property type="entry name" value="ATP_GRASP"/>
    <property type="match status" value="1"/>
</dbReference>
<dbReference type="Pfam" id="PF02955">
    <property type="entry name" value="GSH-S_ATP"/>
    <property type="match status" value="1"/>
</dbReference>
<keyword evidence="13" id="KW-1185">Reference proteome</keyword>
<accession>A0A0C2YS00</accession>
<dbReference type="Gene3D" id="3.30.1490.20">
    <property type="entry name" value="ATP-grasp fold, A domain"/>
    <property type="match status" value="1"/>
</dbReference>
<comment type="cofactor">
    <cofactor evidence="1">
        <name>Mn(2+)</name>
        <dbReference type="ChEBI" id="CHEBI:29035"/>
    </cofactor>
</comment>
<comment type="similarity">
    <text evidence="10">Belongs to the prokaryotic GSH synthase family.</text>
</comment>
<feature type="domain" description="ATP-grasp" evidence="11">
    <location>
        <begin position="125"/>
        <end position="309"/>
    </location>
</feature>
<dbReference type="PANTHER" id="PTHR21621">
    <property type="entry name" value="RIBOSOMAL PROTEIN S6 MODIFICATION PROTEIN"/>
    <property type="match status" value="1"/>
</dbReference>
<dbReference type="GO" id="GO:0005737">
    <property type="term" value="C:cytoplasm"/>
    <property type="evidence" value="ECO:0007669"/>
    <property type="project" value="TreeGrafter"/>
</dbReference>
<keyword evidence="4 10" id="KW-0317">Glutathione biosynthesis</keyword>
<comment type="caution">
    <text evidence="12">The sequence shown here is derived from an EMBL/GenBank/DDBJ whole genome shotgun (WGS) entry which is preliminary data.</text>
</comment>
<comment type="pathway">
    <text evidence="10">Sulfur metabolism; glutathione biosynthesis; glutathione from L-cysteine and L-glutamate: step 2/2.</text>
</comment>
<gene>
    <name evidence="10" type="primary">gshB</name>
    <name evidence="12" type="ORF">CCC_00969</name>
</gene>
<keyword evidence="8" id="KW-0460">Magnesium</keyword>
<evidence type="ECO:0000256" key="7">
    <source>
        <dbReference type="ARBA" id="ARBA00022840"/>
    </source>
</evidence>
<dbReference type="Proteomes" id="UP000031971">
    <property type="component" value="Unassembled WGS sequence"/>
</dbReference>
<dbReference type="RefSeq" id="WP_009870237.1">
    <property type="nucleotide sequence ID" value="NZ_JXSL01000030.1"/>
</dbReference>
<dbReference type="InterPro" id="IPR013815">
    <property type="entry name" value="ATP_grasp_subdomain_1"/>
</dbReference>
<dbReference type="InterPro" id="IPR006284">
    <property type="entry name" value="Glut_synth_pro"/>
</dbReference>
<dbReference type="Pfam" id="PF02951">
    <property type="entry name" value="GSH-S_N"/>
    <property type="match status" value="1"/>
</dbReference>
<evidence type="ECO:0000256" key="9">
    <source>
        <dbReference type="ARBA" id="ARBA00023211"/>
    </source>
</evidence>
<evidence type="ECO:0000259" key="11">
    <source>
        <dbReference type="PROSITE" id="PS50975"/>
    </source>
</evidence>
<comment type="cofactor">
    <cofactor evidence="2">
        <name>Mg(2+)</name>
        <dbReference type="ChEBI" id="CHEBI:18420"/>
    </cofactor>
</comment>
<evidence type="ECO:0000313" key="12">
    <source>
        <dbReference type="EMBL" id="KIL97908.1"/>
    </source>
</evidence>
<keyword evidence="6 10" id="KW-0547">Nucleotide-binding</keyword>
<dbReference type="InterPro" id="IPR004215">
    <property type="entry name" value="GSHS_N"/>
</dbReference>
<dbReference type="InterPro" id="IPR011761">
    <property type="entry name" value="ATP-grasp"/>
</dbReference>
<dbReference type="EMBL" id="JXSL01000030">
    <property type="protein sequence ID" value="KIL97908.1"/>
    <property type="molecule type" value="Genomic_DNA"/>
</dbReference>
<dbReference type="STRING" id="272627.CCC_00969"/>
<dbReference type="GO" id="GO:0004363">
    <property type="term" value="F:glutathione synthase activity"/>
    <property type="evidence" value="ECO:0007669"/>
    <property type="project" value="UniProtKB-UniRule"/>
</dbReference>
<dbReference type="GO" id="GO:0046872">
    <property type="term" value="F:metal ion binding"/>
    <property type="evidence" value="ECO:0007669"/>
    <property type="project" value="UniProtKB-KW"/>
</dbReference>
<evidence type="ECO:0000256" key="8">
    <source>
        <dbReference type="ARBA" id="ARBA00022842"/>
    </source>
</evidence>
<evidence type="ECO:0000256" key="5">
    <source>
        <dbReference type="ARBA" id="ARBA00022723"/>
    </source>
</evidence>
<sequence length="314" mass="35023">MSLNVAIQMDPIESIDIDADSTFVLALEAQKRGHTLFHYLPRDLALRNGRVLARIRPLSVRRAKGDHFTLGEARLVDLASMDVVLMRQDPPFDMAYITATHLLDHIHPHTLVVNDPTHVRNSPEKLLVTHFGDLMPPTLITSDREQIMDFREEHKDIIVKPLFGNGGAGVFHLVPGDENLNSLLEMFTQIYREPVMVQRYLPEVRQGDKRIILVDGVAVGAVNRVPAEGEARSNLHVGGTAKPSTLTEREREICAAIGPTLKERGLIFVGIDVIGDYLTEINVTSPTGIQQIDRFDGVCIEGLIWDAIELRRAV</sequence>
<evidence type="ECO:0000256" key="3">
    <source>
        <dbReference type="ARBA" id="ARBA00022598"/>
    </source>
</evidence>
<keyword evidence="9" id="KW-0464">Manganese</keyword>
<evidence type="ECO:0000256" key="6">
    <source>
        <dbReference type="ARBA" id="ARBA00022741"/>
    </source>
</evidence>
<evidence type="ECO:0000256" key="4">
    <source>
        <dbReference type="ARBA" id="ARBA00022684"/>
    </source>
</evidence>
<dbReference type="PANTHER" id="PTHR21621:SF4">
    <property type="entry name" value="GLUTATHIONE SYNTHETASE"/>
    <property type="match status" value="1"/>
</dbReference>
<dbReference type="GO" id="GO:0005524">
    <property type="term" value="F:ATP binding"/>
    <property type="evidence" value="ECO:0007669"/>
    <property type="project" value="UniProtKB-UniRule"/>
</dbReference>
<reference evidence="12 13" key="1">
    <citation type="submission" date="2015-01" db="EMBL/GenBank/DDBJ databases">
        <title>Genome Sequence of Magnetospirillum magnetotacticum Strain MS-1.</title>
        <authorList>
            <person name="Marinov G.K."/>
            <person name="Smalley M.D."/>
            <person name="DeSalvo G."/>
        </authorList>
    </citation>
    <scope>NUCLEOTIDE SEQUENCE [LARGE SCALE GENOMIC DNA]</scope>
    <source>
        <strain evidence="12 13">MS-1</strain>
    </source>
</reference>
<dbReference type="NCBIfam" id="TIGR01380">
    <property type="entry name" value="glut_syn"/>
    <property type="match status" value="1"/>
</dbReference>
<dbReference type="Gene3D" id="3.40.50.20">
    <property type="match status" value="1"/>
</dbReference>
<dbReference type="AlphaFoldDB" id="A0A0C2YS00"/>
<dbReference type="UniPathway" id="UPA00142">
    <property type="reaction ID" value="UER00210"/>
</dbReference>
<dbReference type="HAMAP" id="MF_00162">
    <property type="entry name" value="GSH_S"/>
    <property type="match status" value="1"/>
</dbReference>
<name>A0A0C2YS00_PARME</name>
<evidence type="ECO:0000313" key="13">
    <source>
        <dbReference type="Proteomes" id="UP000031971"/>
    </source>
</evidence>
<dbReference type="NCBIfam" id="NF003573">
    <property type="entry name" value="PRK05246.1"/>
    <property type="match status" value="1"/>
</dbReference>
<evidence type="ECO:0000256" key="1">
    <source>
        <dbReference type="ARBA" id="ARBA00001936"/>
    </source>
</evidence>
<keyword evidence="5" id="KW-0479">Metal-binding</keyword>
<dbReference type="OrthoDB" id="9785415at2"/>
<keyword evidence="3 10" id="KW-0436">Ligase</keyword>
<dbReference type="InterPro" id="IPR016185">
    <property type="entry name" value="PreATP-grasp_dom_sf"/>
</dbReference>
<evidence type="ECO:0000256" key="10">
    <source>
        <dbReference type="HAMAP-Rule" id="MF_00162"/>
    </source>
</evidence>